<sequence>MAPTISAFKAAGADLLWGRVVYPCDHEFGYILDHTLDRTGDERWFCPKCVVADGGAGGKCLACLQPWDANATESCPHCDAFFIGSGLLEERKANLEATGLELAKDSIGYAVTRSRELQRREARKERLQALAATDKEDS</sequence>
<keyword evidence="2" id="KW-1185">Reference proteome</keyword>
<organism evidence="1 2">
    <name type="scientific">Apiospora phragmitis</name>
    <dbReference type="NCBI Taxonomy" id="2905665"/>
    <lineage>
        <taxon>Eukaryota</taxon>
        <taxon>Fungi</taxon>
        <taxon>Dikarya</taxon>
        <taxon>Ascomycota</taxon>
        <taxon>Pezizomycotina</taxon>
        <taxon>Sordariomycetes</taxon>
        <taxon>Xylariomycetidae</taxon>
        <taxon>Amphisphaeriales</taxon>
        <taxon>Apiosporaceae</taxon>
        <taxon>Apiospora</taxon>
    </lineage>
</organism>
<dbReference type="RefSeq" id="XP_066712868.1">
    <property type="nucleotide sequence ID" value="XM_066863758.1"/>
</dbReference>
<evidence type="ECO:0000313" key="1">
    <source>
        <dbReference type="EMBL" id="KAK8050619.1"/>
    </source>
</evidence>
<dbReference type="GeneID" id="92096821"/>
<protein>
    <submittedName>
        <fullName evidence="1">Uncharacterized protein</fullName>
    </submittedName>
</protein>
<name>A0ABR1TVF0_9PEZI</name>
<evidence type="ECO:0000313" key="2">
    <source>
        <dbReference type="Proteomes" id="UP001480595"/>
    </source>
</evidence>
<comment type="caution">
    <text evidence="1">The sequence shown here is derived from an EMBL/GenBank/DDBJ whole genome shotgun (WGS) entry which is preliminary data.</text>
</comment>
<gene>
    <name evidence="1" type="ORF">PG994_012349</name>
</gene>
<dbReference type="Proteomes" id="UP001480595">
    <property type="component" value="Unassembled WGS sequence"/>
</dbReference>
<accession>A0ABR1TVF0</accession>
<proteinExistence type="predicted"/>
<reference evidence="1 2" key="1">
    <citation type="submission" date="2023-01" db="EMBL/GenBank/DDBJ databases">
        <title>Analysis of 21 Apiospora genomes using comparative genomics revels a genus with tremendous synthesis potential of carbohydrate active enzymes and secondary metabolites.</title>
        <authorList>
            <person name="Sorensen T."/>
        </authorList>
    </citation>
    <scope>NUCLEOTIDE SEQUENCE [LARGE SCALE GENOMIC DNA]</scope>
    <source>
        <strain evidence="1 2">CBS 135458</strain>
    </source>
</reference>
<dbReference type="EMBL" id="JAQQWL010000011">
    <property type="protein sequence ID" value="KAK8050619.1"/>
    <property type="molecule type" value="Genomic_DNA"/>
</dbReference>